<sequence>MKDEMDDRRPWTDDEDRMVVDLVHKYGVKKWALIGQAIGPGRTGKQCRERWHNHLNPEIKKDAWGADEDTILINAHKRVGTRWSEIAKLLPGRTDNAIKNRWNSTMRRVSRQWMQMQQGKDPEAPSETSNGKGGKRRKGHQPDGSKEPLYQYCLDIVKRNPSIVPIPSKPRPRKRNPRGFNKRNSRGERKSTGSNKRKKIGPTNGRMVSTANPGLASLAPNAMTGRLRDEDMENKHIYFTNTIELNGEGMTETENEAARTMDEISVRVNPEKIGNIPAVTTSIFDFRVPAITTPKPNNEQVLAAHGTPPAQADIANSCLFSPVPRRSPRGAFPFAIHPMSPSWATTPGTTGTTISRRAAQNTEDVKESALQVRGYNVWTKSNSRSVQATSSSLPMVQRYPQARIGAHTLGTATPAMAGTLPTGTARLRSNLKVAVPPAQPLKISQAPTAAQKIGTPSLSSSLGTPTLAGSALGTPTLSTALGTQSLSHPVNTLSAARAQQLHIPSAVVKQKPLSNRPQHSLLGVPSSRGDDSKFLRPMPSPRKDKLKSGLSSNTLRPPPMSGSAVSKDGFIPLTPPSLQTMKNTAAKNGKQPVTFTFDSSNKTTASNESESSLVKSKSSPDSLLKLTSPPSLQAMSVFYTAPSLPPSLLSTASHTPR</sequence>
<feature type="domain" description="HTH myb-type" evidence="5">
    <location>
        <begin position="60"/>
        <end position="110"/>
    </location>
</feature>
<dbReference type="SMART" id="SM00717">
    <property type="entry name" value="SANT"/>
    <property type="match status" value="2"/>
</dbReference>
<feature type="compositionally biased region" description="Low complexity" evidence="3">
    <location>
        <begin position="609"/>
        <end position="627"/>
    </location>
</feature>
<feature type="region of interest" description="Disordered" evidence="3">
    <location>
        <begin position="507"/>
        <end position="567"/>
    </location>
</feature>
<dbReference type="GO" id="GO:0005634">
    <property type="term" value="C:nucleus"/>
    <property type="evidence" value="ECO:0007669"/>
    <property type="project" value="TreeGrafter"/>
</dbReference>
<dbReference type="InterPro" id="IPR050560">
    <property type="entry name" value="MYB_TF"/>
</dbReference>
<protein>
    <submittedName>
        <fullName evidence="6">Uncharacterized protein</fullName>
    </submittedName>
</protein>
<organism evidence="6">
    <name type="scientific">Amorphochlora amoebiformis</name>
    <dbReference type="NCBI Taxonomy" id="1561963"/>
    <lineage>
        <taxon>Eukaryota</taxon>
        <taxon>Sar</taxon>
        <taxon>Rhizaria</taxon>
        <taxon>Cercozoa</taxon>
        <taxon>Chlorarachniophyceae</taxon>
        <taxon>Amorphochlora</taxon>
    </lineage>
</organism>
<evidence type="ECO:0000256" key="2">
    <source>
        <dbReference type="ARBA" id="ARBA00023125"/>
    </source>
</evidence>
<feature type="region of interest" description="Disordered" evidence="3">
    <location>
        <begin position="592"/>
        <end position="627"/>
    </location>
</feature>
<dbReference type="PANTHER" id="PTHR45614">
    <property type="entry name" value="MYB PROTEIN-RELATED"/>
    <property type="match status" value="1"/>
</dbReference>
<feature type="domain" description="HTH myb-type" evidence="5">
    <location>
        <begin position="1"/>
        <end position="59"/>
    </location>
</feature>
<reference evidence="6" key="1">
    <citation type="submission" date="2021-01" db="EMBL/GenBank/DDBJ databases">
        <authorList>
            <person name="Corre E."/>
            <person name="Pelletier E."/>
            <person name="Niang G."/>
            <person name="Scheremetjew M."/>
            <person name="Finn R."/>
            <person name="Kale V."/>
            <person name="Holt S."/>
            <person name="Cochrane G."/>
            <person name="Meng A."/>
            <person name="Brown T."/>
            <person name="Cohen L."/>
        </authorList>
    </citation>
    <scope>NUCLEOTIDE SEQUENCE</scope>
    <source>
        <strain evidence="6">CCMP2058</strain>
    </source>
</reference>
<name>A0A7S0DRS9_9EUKA</name>
<evidence type="ECO:0000259" key="4">
    <source>
        <dbReference type="PROSITE" id="PS50090"/>
    </source>
</evidence>
<evidence type="ECO:0000256" key="1">
    <source>
        <dbReference type="ARBA" id="ARBA00022737"/>
    </source>
</evidence>
<evidence type="ECO:0000313" key="6">
    <source>
        <dbReference type="EMBL" id="CAD8462882.1"/>
    </source>
</evidence>
<dbReference type="GO" id="GO:0000981">
    <property type="term" value="F:DNA-binding transcription factor activity, RNA polymerase II-specific"/>
    <property type="evidence" value="ECO:0007669"/>
    <property type="project" value="TreeGrafter"/>
</dbReference>
<dbReference type="GO" id="GO:0000978">
    <property type="term" value="F:RNA polymerase II cis-regulatory region sequence-specific DNA binding"/>
    <property type="evidence" value="ECO:0007669"/>
    <property type="project" value="TreeGrafter"/>
</dbReference>
<dbReference type="InterPro" id="IPR017930">
    <property type="entry name" value="Myb_dom"/>
</dbReference>
<keyword evidence="2" id="KW-0238">DNA-binding</keyword>
<feature type="domain" description="Myb-like" evidence="4">
    <location>
        <begin position="3"/>
        <end position="55"/>
    </location>
</feature>
<dbReference type="EMBL" id="HBEM01032011">
    <property type="protein sequence ID" value="CAD8462882.1"/>
    <property type="molecule type" value="Transcribed_RNA"/>
</dbReference>
<feature type="compositionally biased region" description="Polar residues" evidence="3">
    <location>
        <begin position="592"/>
        <end position="608"/>
    </location>
</feature>
<dbReference type="PANTHER" id="PTHR45614:SF232">
    <property type="entry name" value="TRANSCRIPTION FACTOR MYB3R-2"/>
    <property type="match status" value="1"/>
</dbReference>
<keyword evidence="1" id="KW-0677">Repeat</keyword>
<dbReference type="AlphaFoldDB" id="A0A7S0DRS9"/>
<dbReference type="PROSITE" id="PS50090">
    <property type="entry name" value="MYB_LIKE"/>
    <property type="match status" value="2"/>
</dbReference>
<dbReference type="InterPro" id="IPR009057">
    <property type="entry name" value="Homeodomain-like_sf"/>
</dbReference>
<dbReference type="FunFam" id="1.10.10.60:FF:000010">
    <property type="entry name" value="Transcriptional activator Myb isoform A"/>
    <property type="match status" value="1"/>
</dbReference>
<feature type="domain" description="Myb-like" evidence="4">
    <location>
        <begin position="56"/>
        <end position="106"/>
    </location>
</feature>
<evidence type="ECO:0000259" key="5">
    <source>
        <dbReference type="PROSITE" id="PS51294"/>
    </source>
</evidence>
<accession>A0A7S0DRS9</accession>
<feature type="region of interest" description="Disordered" evidence="3">
    <location>
        <begin position="110"/>
        <end position="147"/>
    </location>
</feature>
<gene>
    <name evidence="6" type="ORF">LAMO00422_LOCUS21842</name>
</gene>
<evidence type="ECO:0000256" key="3">
    <source>
        <dbReference type="SAM" id="MobiDB-lite"/>
    </source>
</evidence>
<proteinExistence type="predicted"/>
<feature type="compositionally biased region" description="Basic residues" evidence="3">
    <location>
        <begin position="170"/>
        <end position="184"/>
    </location>
</feature>
<dbReference type="CDD" id="cd00167">
    <property type="entry name" value="SANT"/>
    <property type="match status" value="2"/>
</dbReference>
<dbReference type="SUPFAM" id="SSF46689">
    <property type="entry name" value="Homeodomain-like"/>
    <property type="match status" value="1"/>
</dbReference>
<feature type="region of interest" description="Disordered" evidence="3">
    <location>
        <begin position="161"/>
        <end position="219"/>
    </location>
</feature>
<dbReference type="Pfam" id="PF00249">
    <property type="entry name" value="Myb_DNA-binding"/>
    <property type="match status" value="2"/>
</dbReference>
<dbReference type="InterPro" id="IPR001005">
    <property type="entry name" value="SANT/Myb"/>
</dbReference>
<dbReference type="Gene3D" id="1.10.10.60">
    <property type="entry name" value="Homeodomain-like"/>
    <property type="match status" value="2"/>
</dbReference>
<dbReference type="PROSITE" id="PS51294">
    <property type="entry name" value="HTH_MYB"/>
    <property type="match status" value="2"/>
</dbReference>